<accession>A0A494JAJ0</accession>
<organism evidence="2">
    <name type="scientific">Elizabethkingia anophelis</name>
    <dbReference type="NCBI Taxonomy" id="1117645"/>
    <lineage>
        <taxon>Bacteria</taxon>
        <taxon>Pseudomonadati</taxon>
        <taxon>Bacteroidota</taxon>
        <taxon>Flavobacteriia</taxon>
        <taxon>Flavobacteriales</taxon>
        <taxon>Weeksellaceae</taxon>
        <taxon>Elizabethkingia</taxon>
    </lineage>
</organism>
<reference evidence="2" key="2">
    <citation type="submission" date="2016-06" db="EMBL/GenBank/DDBJ databases">
        <authorList>
            <person name="Nicholson A.C."/>
        </authorList>
    </citation>
    <scope>NUCLEOTIDE SEQUENCE [LARGE SCALE GENOMIC DNA]</scope>
    <source>
        <strain evidence="2">E6809</strain>
    </source>
</reference>
<reference evidence="1 3" key="1">
    <citation type="submission" date="2016-02" db="EMBL/GenBank/DDBJ databases">
        <authorList>
            <person name="Nicholson A.C."/>
            <person name="Humrighouse B.W."/>
            <person name="Loparev V."/>
            <person name="Emery B."/>
            <person name="Graziano J."/>
            <person name="McQuiston J.R."/>
        </authorList>
    </citation>
    <scope>NUCLEOTIDE SEQUENCE [LARGE SCALE GENOMIC DNA]</scope>
    <source>
        <strain evidence="1 3">E6809</strain>
    </source>
</reference>
<name>A0A494JAJ0_9FLAO</name>
<dbReference type="Proteomes" id="UP000189738">
    <property type="component" value="Chromosome"/>
</dbReference>
<evidence type="ECO:0000313" key="1">
    <source>
        <dbReference type="EMBL" id="AQX52447.1"/>
    </source>
</evidence>
<sequence length="211" mass="25368">MNYGELPTIIRQLDIEVKEMMFYQYLPIKLKGQKLFNVESRLNPFYPFIIHCISDFKNTFGRYRFLDSYIYLTVKRQYQSKSKLFNRPGYHSDGFLTDDINYIWSDKNPTVFNYSEFDLTLDDEVSLKEMEIQALPENEIRYPDSTILRLDQLNIHKVNEEVEEGMRTFAKLSFSNDKYDLEGNSHNYELDYKWDMKPRKPNRNIPQSETK</sequence>
<dbReference type="RefSeq" id="WP_078719809.1">
    <property type="nucleotide sequence ID" value="NZ_CP014339.1"/>
</dbReference>
<dbReference type="EMBL" id="CP014339">
    <property type="protein sequence ID" value="AQX52447.1"/>
    <property type="molecule type" value="Genomic_DNA"/>
</dbReference>
<protein>
    <submittedName>
        <fullName evidence="2">Uncharacterized protein</fullName>
    </submittedName>
</protein>
<gene>
    <name evidence="1" type="ORF">AYC66_17960</name>
    <name evidence="2" type="ORF">BAY09_18060</name>
</gene>
<proteinExistence type="predicted"/>
<dbReference type="EMBL" id="MAHS01000002">
    <property type="protein sequence ID" value="OPB52782.1"/>
    <property type="molecule type" value="Genomic_DNA"/>
</dbReference>
<dbReference type="AlphaFoldDB" id="A0A494JAJ0"/>
<evidence type="ECO:0000313" key="3">
    <source>
        <dbReference type="Proteomes" id="UP000189738"/>
    </source>
</evidence>
<evidence type="ECO:0000313" key="2">
    <source>
        <dbReference type="EMBL" id="OPB52782.1"/>
    </source>
</evidence>